<dbReference type="EMBL" id="BSTI01000002">
    <property type="protein sequence ID" value="GLY64554.1"/>
    <property type="molecule type" value="Genomic_DNA"/>
</dbReference>
<dbReference type="RefSeq" id="WP_285486112.1">
    <property type="nucleotide sequence ID" value="NZ_BSTI01000002.1"/>
</dbReference>
<evidence type="ECO:0000256" key="7">
    <source>
        <dbReference type="SAM" id="Phobius"/>
    </source>
</evidence>
<keyword evidence="6 7" id="KW-0472">Membrane</keyword>
<evidence type="ECO:0000256" key="1">
    <source>
        <dbReference type="ARBA" id="ARBA00004236"/>
    </source>
</evidence>
<keyword evidence="3" id="KW-1003">Cell membrane</keyword>
<feature type="transmembrane region" description="Helical" evidence="7">
    <location>
        <begin position="73"/>
        <end position="95"/>
    </location>
</feature>
<comment type="caution">
    <text evidence="8">The sequence shown here is derived from an EMBL/GenBank/DDBJ whole genome shotgun (WGS) entry which is preliminary data.</text>
</comment>
<comment type="similarity">
    <text evidence="2">Belongs to the MmpS family.</text>
</comment>
<accession>A0A9W6VF68</accession>
<evidence type="ECO:0008006" key="10">
    <source>
        <dbReference type="Google" id="ProtNLM"/>
    </source>
</evidence>
<dbReference type="Gene3D" id="2.60.40.2880">
    <property type="entry name" value="MmpS1-5, C-terminal soluble domain"/>
    <property type="match status" value="1"/>
</dbReference>
<gene>
    <name evidence="8" type="ORF">Atai01_11730</name>
</gene>
<dbReference type="AlphaFoldDB" id="A0A9W6VF68"/>
<dbReference type="InterPro" id="IPR038468">
    <property type="entry name" value="MmpS_C"/>
</dbReference>
<feature type="transmembrane region" description="Helical" evidence="7">
    <location>
        <begin position="39"/>
        <end position="61"/>
    </location>
</feature>
<dbReference type="InterPro" id="IPR008693">
    <property type="entry name" value="MmpS"/>
</dbReference>
<evidence type="ECO:0000313" key="9">
    <source>
        <dbReference type="Proteomes" id="UP001165136"/>
    </source>
</evidence>
<keyword evidence="9" id="KW-1185">Reference proteome</keyword>
<keyword evidence="4 7" id="KW-0812">Transmembrane</keyword>
<proteinExistence type="inferred from homology"/>
<evidence type="ECO:0000256" key="5">
    <source>
        <dbReference type="ARBA" id="ARBA00022989"/>
    </source>
</evidence>
<protein>
    <recommendedName>
        <fullName evidence="10">DUF4190 domain-containing protein</fullName>
    </recommendedName>
</protein>
<evidence type="ECO:0000256" key="2">
    <source>
        <dbReference type="ARBA" id="ARBA00007531"/>
    </source>
</evidence>
<sequence>MTQPAPYPPVQQEAPTQPRNGFGTTGFTLGLVGLVLSPIPLIGFVAWPLVILGLIFAALGLSRVSKGAATNKGLSIAGIVTSIVGLIVCIVWVTVINKAVNDVREEANQPTTVVYEVTGDATDVSIDYTTFGETTTSDSETAATLPWTKEVQTKGLLTGGSLIVTTGDGGGSATCKVTVNGTVAKTSTARGPFAIADCTGF</sequence>
<evidence type="ECO:0000313" key="8">
    <source>
        <dbReference type="EMBL" id="GLY64554.1"/>
    </source>
</evidence>
<comment type="subcellular location">
    <subcellularLocation>
        <location evidence="1">Cell membrane</location>
    </subcellularLocation>
</comment>
<dbReference type="Pfam" id="PF05423">
    <property type="entry name" value="Mycobact_memb"/>
    <property type="match status" value="1"/>
</dbReference>
<evidence type="ECO:0000256" key="4">
    <source>
        <dbReference type="ARBA" id="ARBA00022692"/>
    </source>
</evidence>
<dbReference type="Proteomes" id="UP001165136">
    <property type="component" value="Unassembled WGS sequence"/>
</dbReference>
<keyword evidence="5 7" id="KW-1133">Transmembrane helix</keyword>
<reference evidence="8" key="1">
    <citation type="submission" date="2023-03" db="EMBL/GenBank/DDBJ databases">
        <title>Amycolatopsis taiwanensis NBRC 103393.</title>
        <authorList>
            <person name="Ichikawa N."/>
            <person name="Sato H."/>
            <person name="Tonouchi N."/>
        </authorList>
    </citation>
    <scope>NUCLEOTIDE SEQUENCE</scope>
    <source>
        <strain evidence="8">NBRC 103393</strain>
    </source>
</reference>
<dbReference type="GO" id="GO:0005886">
    <property type="term" value="C:plasma membrane"/>
    <property type="evidence" value="ECO:0007669"/>
    <property type="project" value="UniProtKB-SubCell"/>
</dbReference>
<evidence type="ECO:0000256" key="6">
    <source>
        <dbReference type="ARBA" id="ARBA00023136"/>
    </source>
</evidence>
<organism evidence="8 9">
    <name type="scientific">Amycolatopsis taiwanensis</name>
    <dbReference type="NCBI Taxonomy" id="342230"/>
    <lineage>
        <taxon>Bacteria</taxon>
        <taxon>Bacillati</taxon>
        <taxon>Actinomycetota</taxon>
        <taxon>Actinomycetes</taxon>
        <taxon>Pseudonocardiales</taxon>
        <taxon>Pseudonocardiaceae</taxon>
        <taxon>Amycolatopsis</taxon>
    </lineage>
</organism>
<name>A0A9W6VF68_9PSEU</name>
<evidence type="ECO:0000256" key="3">
    <source>
        <dbReference type="ARBA" id="ARBA00022475"/>
    </source>
</evidence>